<comment type="similarity">
    <text evidence="1">Belongs to the eukaryotic ribosomal protein eL28 family.</text>
</comment>
<dbReference type="Pfam" id="PF01778">
    <property type="entry name" value="Ribosomal_L28e"/>
    <property type="match status" value="1"/>
</dbReference>
<proteinExistence type="inferred from homology"/>
<keyword evidence="3" id="KW-0687">Ribonucleoprotein</keyword>
<sequence length="124" mass="13424">MASADLLWQCVRKQNAFLHKSKISGGVQFSKEKGNLYNLSTFKYSGLCNAEKVVIEGADAEALSVSFNGTVLKSDFPAMAKKVIAGLNRPDLKSSALAKLSQTHKSLRMAKAGIKKNKAKKPSH</sequence>
<reference evidence="5 6" key="1">
    <citation type="journal article" date="2015" name="Genome Biol. Evol.">
        <title>Comparative Genomics of a Bacterivorous Green Alga Reveals Evolutionary Causalities and Consequences of Phago-Mixotrophic Mode of Nutrition.</title>
        <authorList>
            <person name="Burns J.A."/>
            <person name="Paasch A."/>
            <person name="Narechania A."/>
            <person name="Kim E."/>
        </authorList>
    </citation>
    <scope>NUCLEOTIDE SEQUENCE [LARGE SCALE GENOMIC DNA]</scope>
    <source>
        <strain evidence="5 6">PLY_AMNH</strain>
    </source>
</reference>
<dbReference type="PANTHER" id="PTHR10544">
    <property type="entry name" value="60S RIBOSOMAL PROTEIN L28"/>
    <property type="match status" value="1"/>
</dbReference>
<accession>A0AAE0GEL0</accession>
<dbReference type="GO" id="GO:1990904">
    <property type="term" value="C:ribonucleoprotein complex"/>
    <property type="evidence" value="ECO:0007669"/>
    <property type="project" value="UniProtKB-KW"/>
</dbReference>
<dbReference type="Proteomes" id="UP001190700">
    <property type="component" value="Unassembled WGS sequence"/>
</dbReference>
<protein>
    <recommendedName>
        <fullName evidence="4">Ribosomal eL28/Mak16 domain-containing protein</fullName>
    </recommendedName>
</protein>
<evidence type="ECO:0000256" key="2">
    <source>
        <dbReference type="ARBA" id="ARBA00022980"/>
    </source>
</evidence>
<evidence type="ECO:0000313" key="5">
    <source>
        <dbReference type="EMBL" id="KAK3276006.1"/>
    </source>
</evidence>
<evidence type="ECO:0000256" key="3">
    <source>
        <dbReference type="ARBA" id="ARBA00023274"/>
    </source>
</evidence>
<organism evidence="5 6">
    <name type="scientific">Cymbomonas tetramitiformis</name>
    <dbReference type="NCBI Taxonomy" id="36881"/>
    <lineage>
        <taxon>Eukaryota</taxon>
        <taxon>Viridiplantae</taxon>
        <taxon>Chlorophyta</taxon>
        <taxon>Pyramimonadophyceae</taxon>
        <taxon>Pyramimonadales</taxon>
        <taxon>Pyramimonadaceae</taxon>
        <taxon>Cymbomonas</taxon>
    </lineage>
</organism>
<name>A0AAE0GEL0_9CHLO</name>
<dbReference type="InterPro" id="IPR029004">
    <property type="entry name" value="Ribosomal_eL28/Mak16"/>
</dbReference>
<dbReference type="EMBL" id="LGRX02006834">
    <property type="protein sequence ID" value="KAK3276006.1"/>
    <property type="molecule type" value="Genomic_DNA"/>
</dbReference>
<evidence type="ECO:0000313" key="6">
    <source>
        <dbReference type="Proteomes" id="UP001190700"/>
    </source>
</evidence>
<feature type="domain" description="Ribosomal eL28/Mak16" evidence="4">
    <location>
        <begin position="6"/>
        <end position="105"/>
    </location>
</feature>
<evidence type="ECO:0000259" key="4">
    <source>
        <dbReference type="Pfam" id="PF01778"/>
    </source>
</evidence>
<evidence type="ECO:0000256" key="1">
    <source>
        <dbReference type="ARBA" id="ARBA00007926"/>
    </source>
</evidence>
<dbReference type="GO" id="GO:0005840">
    <property type="term" value="C:ribosome"/>
    <property type="evidence" value="ECO:0007669"/>
    <property type="project" value="UniProtKB-KW"/>
</dbReference>
<dbReference type="GO" id="GO:0006412">
    <property type="term" value="P:translation"/>
    <property type="evidence" value="ECO:0007669"/>
    <property type="project" value="InterPro"/>
</dbReference>
<dbReference type="AlphaFoldDB" id="A0AAE0GEL0"/>
<dbReference type="Gene3D" id="3.30.390.110">
    <property type="match status" value="1"/>
</dbReference>
<gene>
    <name evidence="5" type="ORF">CYMTET_15898</name>
</gene>
<keyword evidence="6" id="KW-1185">Reference proteome</keyword>
<comment type="caution">
    <text evidence="5">The sequence shown here is derived from an EMBL/GenBank/DDBJ whole genome shotgun (WGS) entry which is preliminary data.</text>
</comment>
<keyword evidence="2" id="KW-0689">Ribosomal protein</keyword>
<dbReference type="InterPro" id="IPR002672">
    <property type="entry name" value="Ribosomal_eL28"/>
</dbReference>
<dbReference type="GO" id="GO:0003735">
    <property type="term" value="F:structural constituent of ribosome"/>
    <property type="evidence" value="ECO:0007669"/>
    <property type="project" value="InterPro"/>
</dbReference>